<protein>
    <recommendedName>
        <fullName evidence="5">Radical SAM core domain-containing protein</fullName>
    </recommendedName>
</protein>
<keyword evidence="2" id="KW-0479">Metal-binding</keyword>
<evidence type="ECO:0000313" key="6">
    <source>
        <dbReference type="EMBL" id="KKK70777.1"/>
    </source>
</evidence>
<keyword evidence="4" id="KW-0411">Iron-sulfur</keyword>
<comment type="caution">
    <text evidence="6">The sequence shown here is derived from an EMBL/GenBank/DDBJ whole genome shotgun (WGS) entry which is preliminary data.</text>
</comment>
<dbReference type="GO" id="GO:0003824">
    <property type="term" value="F:catalytic activity"/>
    <property type="evidence" value="ECO:0007669"/>
    <property type="project" value="InterPro"/>
</dbReference>
<name>A0A0F8XP01_9ZZZZ</name>
<evidence type="ECO:0000256" key="2">
    <source>
        <dbReference type="ARBA" id="ARBA00022723"/>
    </source>
</evidence>
<keyword evidence="1" id="KW-0949">S-adenosyl-L-methionine</keyword>
<gene>
    <name evidence="6" type="ORF">LCGC14_2920570</name>
</gene>
<dbReference type="InterPro" id="IPR013785">
    <property type="entry name" value="Aldolase_TIM"/>
</dbReference>
<proteinExistence type="predicted"/>
<accession>A0A0F8XP01</accession>
<reference evidence="6" key="1">
    <citation type="journal article" date="2015" name="Nature">
        <title>Complex archaea that bridge the gap between prokaryotes and eukaryotes.</title>
        <authorList>
            <person name="Spang A."/>
            <person name="Saw J.H."/>
            <person name="Jorgensen S.L."/>
            <person name="Zaremba-Niedzwiedzka K."/>
            <person name="Martijn J."/>
            <person name="Lind A.E."/>
            <person name="van Eijk R."/>
            <person name="Schleper C."/>
            <person name="Guy L."/>
            <person name="Ettema T.J."/>
        </authorList>
    </citation>
    <scope>NUCLEOTIDE SEQUENCE</scope>
</reference>
<dbReference type="SUPFAM" id="SSF102114">
    <property type="entry name" value="Radical SAM enzymes"/>
    <property type="match status" value="1"/>
</dbReference>
<dbReference type="SFLD" id="SFLDS00029">
    <property type="entry name" value="Radical_SAM"/>
    <property type="match status" value="1"/>
</dbReference>
<dbReference type="PANTHER" id="PTHR43288">
    <property type="entry name" value="BIOTIN SYNTHASE-RELATED PROTEIN, RADICAL SAM SUPERFAMILY"/>
    <property type="match status" value="1"/>
</dbReference>
<dbReference type="AlphaFoldDB" id="A0A0F8XP01"/>
<feature type="domain" description="Radical SAM core" evidence="5">
    <location>
        <begin position="30"/>
        <end position="112"/>
    </location>
</feature>
<dbReference type="Pfam" id="PF04055">
    <property type="entry name" value="Radical_SAM"/>
    <property type="match status" value="1"/>
</dbReference>
<evidence type="ECO:0000256" key="1">
    <source>
        <dbReference type="ARBA" id="ARBA00022691"/>
    </source>
</evidence>
<dbReference type="InterPro" id="IPR007197">
    <property type="entry name" value="rSAM"/>
</dbReference>
<dbReference type="GO" id="GO:0051536">
    <property type="term" value="F:iron-sulfur cluster binding"/>
    <property type="evidence" value="ECO:0007669"/>
    <property type="project" value="UniProtKB-KW"/>
</dbReference>
<dbReference type="EMBL" id="LAZR01058030">
    <property type="protein sequence ID" value="KKK70777.1"/>
    <property type="molecule type" value="Genomic_DNA"/>
</dbReference>
<evidence type="ECO:0000259" key="5">
    <source>
        <dbReference type="Pfam" id="PF04055"/>
    </source>
</evidence>
<sequence length="245" mass="27421">MDSIPRGSKCTGNLSPGCKSCHQGRSTVIFITGRCNATCFYCPVGMTRMFKNQAYANEKPINRIEELFEEIIMCKSKAASFTGGDPLLEHEKCHDYAQALKNKFGSDWVNRADNAKGWTVDFNLRVSDTQDSDWIIDENNKGKGIGLYVNDGTRQETINFLNQQIVFANANYTKIYDATQEVNYRLTGKKDNLKLYARPDGVSTYKKISDVNFSKTSGSYVVSPRITFSISLLYSSLFSGIINVG</sequence>
<dbReference type="InterPro" id="IPR058240">
    <property type="entry name" value="rSAM_sf"/>
</dbReference>
<dbReference type="GO" id="GO:0046872">
    <property type="term" value="F:metal ion binding"/>
    <property type="evidence" value="ECO:0007669"/>
    <property type="project" value="UniProtKB-KW"/>
</dbReference>
<evidence type="ECO:0000256" key="4">
    <source>
        <dbReference type="ARBA" id="ARBA00023014"/>
    </source>
</evidence>
<dbReference type="PANTHER" id="PTHR43288:SF1">
    <property type="entry name" value="GLYCYL-RADICAL ENZYME ACTIVATING ENZYME MJ0021-RELATED"/>
    <property type="match status" value="1"/>
</dbReference>
<dbReference type="Gene3D" id="3.20.20.70">
    <property type="entry name" value="Aldolase class I"/>
    <property type="match status" value="1"/>
</dbReference>
<evidence type="ECO:0000256" key="3">
    <source>
        <dbReference type="ARBA" id="ARBA00023004"/>
    </source>
</evidence>
<keyword evidence="3" id="KW-0408">Iron</keyword>
<organism evidence="6">
    <name type="scientific">marine sediment metagenome</name>
    <dbReference type="NCBI Taxonomy" id="412755"/>
    <lineage>
        <taxon>unclassified sequences</taxon>
        <taxon>metagenomes</taxon>
        <taxon>ecological metagenomes</taxon>
    </lineage>
</organism>